<keyword evidence="3" id="KW-0645">Protease</keyword>
<dbReference type="InterPro" id="IPR026392">
    <property type="entry name" value="Exo/Archaeosortase_dom"/>
</dbReference>
<dbReference type="InterPro" id="IPR019127">
    <property type="entry name" value="Exosortase"/>
</dbReference>
<protein>
    <submittedName>
        <fullName evidence="9">Exosortase</fullName>
    </submittedName>
</protein>
<feature type="transmembrane region" description="Helical" evidence="8">
    <location>
        <begin position="93"/>
        <end position="113"/>
    </location>
</feature>
<evidence type="ECO:0000256" key="8">
    <source>
        <dbReference type="SAM" id="Phobius"/>
    </source>
</evidence>
<name>A0A1H2ENU3_9BACT</name>
<organism evidence="9 10">
    <name type="scientific">Desulfobacula phenolica</name>
    <dbReference type="NCBI Taxonomy" id="90732"/>
    <lineage>
        <taxon>Bacteria</taxon>
        <taxon>Pseudomonadati</taxon>
        <taxon>Thermodesulfobacteriota</taxon>
        <taxon>Desulfobacteria</taxon>
        <taxon>Desulfobacterales</taxon>
        <taxon>Desulfobacteraceae</taxon>
        <taxon>Desulfobacula</taxon>
    </lineage>
</organism>
<sequence length="280" mass="31319">MTLNIKKQLLFQVLPLILVFFFLYHKAIEKLISDWSVDPNFSHGFLIPFVALYMVWYKQHEILKVSHESSTTGVFIIILGMLIHIAGNVGAELFLMRFSMIITLTGIIIYYFGFKMFRKVMIPLAYLILMIPIPALIWNKIAFPLQLFSANIASQTITLLGIPVFREGNILHLANTSLEVVDACSGIRSLTSLLALTGAFAFLAPFGSIKKWILFFSAVPIAVAVNVIRLSITGAMAAWIGPETAHGFLHDMSGLIMFFAALILVYIVFTVEMKLEKIKG</sequence>
<dbReference type="RefSeq" id="WP_092231669.1">
    <property type="nucleotide sequence ID" value="NZ_FNLL01000003.1"/>
</dbReference>
<keyword evidence="2" id="KW-1003">Cell membrane</keyword>
<dbReference type="EMBL" id="FNLL01000003">
    <property type="protein sequence ID" value="SDT96679.1"/>
    <property type="molecule type" value="Genomic_DNA"/>
</dbReference>
<dbReference type="GO" id="GO:0006508">
    <property type="term" value="P:proteolysis"/>
    <property type="evidence" value="ECO:0007669"/>
    <property type="project" value="UniProtKB-KW"/>
</dbReference>
<evidence type="ECO:0000313" key="9">
    <source>
        <dbReference type="EMBL" id="SDT96679.1"/>
    </source>
</evidence>
<feature type="transmembrane region" description="Helical" evidence="8">
    <location>
        <begin position="40"/>
        <end position="57"/>
    </location>
</feature>
<gene>
    <name evidence="9" type="ORF">SAMN04487931_103252</name>
</gene>
<feature type="transmembrane region" description="Helical" evidence="8">
    <location>
        <begin position="9"/>
        <end position="28"/>
    </location>
</feature>
<keyword evidence="4 8" id="KW-0812">Transmembrane</keyword>
<evidence type="ECO:0000256" key="4">
    <source>
        <dbReference type="ARBA" id="ARBA00022692"/>
    </source>
</evidence>
<keyword evidence="10" id="KW-1185">Reference proteome</keyword>
<feature type="transmembrane region" description="Helical" evidence="8">
    <location>
        <begin position="187"/>
        <end position="206"/>
    </location>
</feature>
<keyword evidence="5" id="KW-0378">Hydrolase</keyword>
<dbReference type="NCBIfam" id="TIGR04178">
    <property type="entry name" value="exo_archaeo"/>
    <property type="match status" value="1"/>
</dbReference>
<dbReference type="GO" id="GO:0005886">
    <property type="term" value="C:plasma membrane"/>
    <property type="evidence" value="ECO:0007669"/>
    <property type="project" value="UniProtKB-SubCell"/>
</dbReference>
<evidence type="ECO:0000256" key="3">
    <source>
        <dbReference type="ARBA" id="ARBA00022670"/>
    </source>
</evidence>
<dbReference type="NCBIfam" id="TIGR02602">
    <property type="entry name" value="8TM_EpsH"/>
    <property type="match status" value="1"/>
</dbReference>
<keyword evidence="7 8" id="KW-0472">Membrane</keyword>
<evidence type="ECO:0000256" key="1">
    <source>
        <dbReference type="ARBA" id="ARBA00004651"/>
    </source>
</evidence>
<evidence type="ECO:0000256" key="5">
    <source>
        <dbReference type="ARBA" id="ARBA00022801"/>
    </source>
</evidence>
<dbReference type="Pfam" id="PF09721">
    <property type="entry name" value="Exosortase_EpsH"/>
    <property type="match status" value="1"/>
</dbReference>
<dbReference type="GO" id="GO:0008233">
    <property type="term" value="F:peptidase activity"/>
    <property type="evidence" value="ECO:0007669"/>
    <property type="project" value="UniProtKB-KW"/>
</dbReference>
<feature type="transmembrane region" description="Helical" evidence="8">
    <location>
        <begin position="69"/>
        <end position="87"/>
    </location>
</feature>
<feature type="transmembrane region" description="Helical" evidence="8">
    <location>
        <begin position="120"/>
        <end position="138"/>
    </location>
</feature>
<accession>A0A1H2ENU3</accession>
<dbReference type="Proteomes" id="UP000199608">
    <property type="component" value="Unassembled WGS sequence"/>
</dbReference>
<evidence type="ECO:0000256" key="6">
    <source>
        <dbReference type="ARBA" id="ARBA00022989"/>
    </source>
</evidence>
<keyword evidence="6 8" id="KW-1133">Transmembrane helix</keyword>
<dbReference type="InterPro" id="IPR013426">
    <property type="entry name" value="EpsH-like"/>
</dbReference>
<feature type="transmembrane region" description="Helical" evidence="8">
    <location>
        <begin position="252"/>
        <end position="271"/>
    </location>
</feature>
<feature type="transmembrane region" description="Helical" evidence="8">
    <location>
        <begin position="213"/>
        <end position="240"/>
    </location>
</feature>
<evidence type="ECO:0000313" key="10">
    <source>
        <dbReference type="Proteomes" id="UP000199608"/>
    </source>
</evidence>
<evidence type="ECO:0000256" key="7">
    <source>
        <dbReference type="ARBA" id="ARBA00023136"/>
    </source>
</evidence>
<proteinExistence type="predicted"/>
<comment type="subcellular location">
    <subcellularLocation>
        <location evidence="1">Cell membrane</location>
        <topology evidence="1">Multi-pass membrane protein</topology>
    </subcellularLocation>
</comment>
<reference evidence="10" key="1">
    <citation type="submission" date="2016-10" db="EMBL/GenBank/DDBJ databases">
        <authorList>
            <person name="Varghese N."/>
            <person name="Submissions S."/>
        </authorList>
    </citation>
    <scope>NUCLEOTIDE SEQUENCE [LARGE SCALE GENOMIC DNA]</scope>
    <source>
        <strain evidence="10">DSM 3384</strain>
    </source>
</reference>
<dbReference type="AlphaFoldDB" id="A0A1H2ENU3"/>
<evidence type="ECO:0000256" key="2">
    <source>
        <dbReference type="ARBA" id="ARBA00022475"/>
    </source>
</evidence>